<dbReference type="RefSeq" id="WP_211629862.1">
    <property type="nucleotide sequence ID" value="NZ_CP073100.1"/>
</dbReference>
<dbReference type="PROSITE" id="PS51352">
    <property type="entry name" value="THIOREDOXIN_2"/>
    <property type="match status" value="1"/>
</dbReference>
<keyword evidence="3" id="KW-1015">Disulfide bond</keyword>
<keyword evidence="2" id="KW-0201">Cytochrome c-type biogenesis</keyword>
<dbReference type="GO" id="GO:0017004">
    <property type="term" value="P:cytochrome complex assembly"/>
    <property type="evidence" value="ECO:0007669"/>
    <property type="project" value="UniProtKB-KW"/>
</dbReference>
<keyword evidence="5" id="KW-0732">Signal</keyword>
<dbReference type="InterPro" id="IPR013766">
    <property type="entry name" value="Thioredoxin_domain"/>
</dbReference>
<keyword evidence="4" id="KW-0676">Redox-active center</keyword>
<dbReference type="InterPro" id="IPR036249">
    <property type="entry name" value="Thioredoxin-like_sf"/>
</dbReference>
<evidence type="ECO:0000256" key="5">
    <source>
        <dbReference type="SAM" id="SignalP"/>
    </source>
</evidence>
<name>A0A975G6C0_9BACT</name>
<dbReference type="GO" id="GO:0030313">
    <property type="term" value="C:cell envelope"/>
    <property type="evidence" value="ECO:0007669"/>
    <property type="project" value="UniProtKB-SubCell"/>
</dbReference>
<dbReference type="PANTHER" id="PTHR42852:SF6">
    <property type="entry name" value="THIOL:DISULFIDE INTERCHANGE PROTEIN DSBE"/>
    <property type="match status" value="1"/>
</dbReference>
<accession>A0A975G6C0</accession>
<evidence type="ECO:0000313" key="7">
    <source>
        <dbReference type="EMBL" id="QUE49773.1"/>
    </source>
</evidence>
<evidence type="ECO:0000256" key="3">
    <source>
        <dbReference type="ARBA" id="ARBA00023157"/>
    </source>
</evidence>
<evidence type="ECO:0000313" key="8">
    <source>
        <dbReference type="Proteomes" id="UP000676169"/>
    </source>
</evidence>
<reference evidence="7" key="1">
    <citation type="submission" date="2021-04" db="EMBL/GenBank/DDBJ databases">
        <title>Luteolibacter sp. 32A isolated from the skin of an Anderson's salamander (Ambystoma andersonii).</title>
        <authorList>
            <person name="Spergser J."/>
            <person name="Busse H.-J."/>
        </authorList>
    </citation>
    <scope>NUCLEOTIDE SEQUENCE</scope>
    <source>
        <strain evidence="7">32A</strain>
    </source>
</reference>
<dbReference type="GO" id="GO:0016209">
    <property type="term" value="F:antioxidant activity"/>
    <property type="evidence" value="ECO:0007669"/>
    <property type="project" value="InterPro"/>
</dbReference>
<evidence type="ECO:0000259" key="6">
    <source>
        <dbReference type="PROSITE" id="PS51352"/>
    </source>
</evidence>
<sequence>MHPSRWLPLVPIVLAAPAHAGSPAEAARIRQEFTLRNERWELQIKATADATARQALWKEKPNPQEYALQMWNCLRPSLAEDWTLEPGAWLLRITPAQALAPAPADIDTVNANPDRKGPRSPLAEAVLKIRETVEKYHLRSPKLAPMCLALVSARDPGALSLLQKIEAQNPDPKVQGVAALGQAMILKGIGDDADVMKKRLTLLRKAIVNAGDQEVDGVSISHLAEDELYIILHLSKGREAPDLDGADSAGKQIRLSDYKGKVVVLLFWNSGSTDDLDHLLELTGSMQKKFANKPFALIGVNNDPLKTLRDLQQIEGSKVTWPNYSDPTDKLAKEYRVGTRPLAYVLGPDRTIQYFGAPGSFVELAVEALLSEGMKPPSPR</sequence>
<dbReference type="AlphaFoldDB" id="A0A975G6C0"/>
<evidence type="ECO:0000256" key="2">
    <source>
        <dbReference type="ARBA" id="ARBA00022748"/>
    </source>
</evidence>
<dbReference type="GO" id="GO:0016491">
    <property type="term" value="F:oxidoreductase activity"/>
    <property type="evidence" value="ECO:0007669"/>
    <property type="project" value="InterPro"/>
</dbReference>
<keyword evidence="8" id="KW-1185">Reference proteome</keyword>
<feature type="chain" id="PRO_5037517335" evidence="5">
    <location>
        <begin position="21"/>
        <end position="380"/>
    </location>
</feature>
<dbReference type="InterPro" id="IPR000866">
    <property type="entry name" value="AhpC/TSA"/>
</dbReference>
<dbReference type="PANTHER" id="PTHR42852">
    <property type="entry name" value="THIOL:DISULFIDE INTERCHANGE PROTEIN DSBE"/>
    <property type="match status" value="1"/>
</dbReference>
<evidence type="ECO:0000256" key="1">
    <source>
        <dbReference type="ARBA" id="ARBA00004196"/>
    </source>
</evidence>
<dbReference type="SUPFAM" id="SSF52833">
    <property type="entry name" value="Thioredoxin-like"/>
    <property type="match status" value="1"/>
</dbReference>
<feature type="signal peptide" evidence="5">
    <location>
        <begin position="1"/>
        <end position="20"/>
    </location>
</feature>
<dbReference type="InterPro" id="IPR050553">
    <property type="entry name" value="Thioredoxin_ResA/DsbE_sf"/>
</dbReference>
<dbReference type="CDD" id="cd02966">
    <property type="entry name" value="TlpA_like_family"/>
    <property type="match status" value="1"/>
</dbReference>
<dbReference type="Pfam" id="PF00578">
    <property type="entry name" value="AhpC-TSA"/>
    <property type="match status" value="1"/>
</dbReference>
<evidence type="ECO:0000256" key="4">
    <source>
        <dbReference type="ARBA" id="ARBA00023284"/>
    </source>
</evidence>
<comment type="subcellular location">
    <subcellularLocation>
        <location evidence="1">Cell envelope</location>
    </subcellularLocation>
</comment>
<protein>
    <submittedName>
        <fullName evidence="7">Redoxin domain-containing protein</fullName>
    </submittedName>
</protein>
<dbReference type="KEGG" id="lamb:KBB96_12930"/>
<proteinExistence type="predicted"/>
<gene>
    <name evidence="7" type="ORF">KBB96_12930</name>
</gene>
<dbReference type="Proteomes" id="UP000676169">
    <property type="component" value="Chromosome"/>
</dbReference>
<feature type="domain" description="Thioredoxin" evidence="6">
    <location>
        <begin position="234"/>
        <end position="375"/>
    </location>
</feature>
<organism evidence="7 8">
    <name type="scientific">Luteolibacter ambystomatis</name>
    <dbReference type="NCBI Taxonomy" id="2824561"/>
    <lineage>
        <taxon>Bacteria</taxon>
        <taxon>Pseudomonadati</taxon>
        <taxon>Verrucomicrobiota</taxon>
        <taxon>Verrucomicrobiia</taxon>
        <taxon>Verrucomicrobiales</taxon>
        <taxon>Verrucomicrobiaceae</taxon>
        <taxon>Luteolibacter</taxon>
    </lineage>
</organism>
<dbReference type="Gene3D" id="3.40.30.10">
    <property type="entry name" value="Glutaredoxin"/>
    <property type="match status" value="1"/>
</dbReference>
<dbReference type="EMBL" id="CP073100">
    <property type="protein sequence ID" value="QUE49773.1"/>
    <property type="molecule type" value="Genomic_DNA"/>
</dbReference>